<dbReference type="InterPro" id="IPR036890">
    <property type="entry name" value="HATPase_C_sf"/>
</dbReference>
<dbReference type="InterPro" id="IPR013656">
    <property type="entry name" value="PAS_4"/>
</dbReference>
<dbReference type="Gene3D" id="3.40.50.2300">
    <property type="match status" value="1"/>
</dbReference>
<feature type="modified residue" description="4-aspartylphosphate" evidence="7">
    <location>
        <position position="828"/>
    </location>
</feature>
<dbReference type="InterPro" id="IPR001789">
    <property type="entry name" value="Sig_transdc_resp-reg_receiver"/>
</dbReference>
<evidence type="ECO:0000259" key="10">
    <source>
        <dbReference type="PROSITE" id="PS50110"/>
    </source>
</evidence>
<dbReference type="InterPro" id="IPR005467">
    <property type="entry name" value="His_kinase_dom"/>
</dbReference>
<dbReference type="SUPFAM" id="SSF55785">
    <property type="entry name" value="PYP-like sensor domain (PAS domain)"/>
    <property type="match status" value="3"/>
</dbReference>
<dbReference type="CDD" id="cd00082">
    <property type="entry name" value="HisKA"/>
    <property type="match status" value="1"/>
</dbReference>
<comment type="caution">
    <text evidence="13">The sequence shown here is derived from an EMBL/GenBank/DDBJ whole genome shotgun (WGS) entry which is preliminary data.</text>
</comment>
<comment type="catalytic activity">
    <reaction evidence="1">
        <text>ATP + protein L-histidine = ADP + protein N-phospho-L-histidine.</text>
        <dbReference type="EC" id="2.7.13.3"/>
    </reaction>
</comment>
<dbReference type="Pfam" id="PF02518">
    <property type="entry name" value="HATPase_c"/>
    <property type="match status" value="1"/>
</dbReference>
<dbReference type="SUPFAM" id="SSF47384">
    <property type="entry name" value="Homodimeric domain of signal transducing histidine kinase"/>
    <property type="match status" value="1"/>
</dbReference>
<dbReference type="InterPro" id="IPR011006">
    <property type="entry name" value="CheY-like_superfamily"/>
</dbReference>
<evidence type="ECO:0000256" key="8">
    <source>
        <dbReference type="SAM" id="Phobius"/>
    </source>
</evidence>
<dbReference type="InterPro" id="IPR003594">
    <property type="entry name" value="HATPase_dom"/>
</dbReference>
<dbReference type="InterPro" id="IPR000700">
    <property type="entry name" value="PAS-assoc_C"/>
</dbReference>
<dbReference type="SUPFAM" id="SSF52172">
    <property type="entry name" value="CheY-like"/>
    <property type="match status" value="1"/>
</dbReference>
<dbReference type="InterPro" id="IPR003661">
    <property type="entry name" value="HisK_dim/P_dom"/>
</dbReference>
<evidence type="ECO:0000256" key="1">
    <source>
        <dbReference type="ARBA" id="ARBA00000085"/>
    </source>
</evidence>
<sequence>MASLDSPTGVVQDRSLRRPYWRAAMFYKALALVGLVSIFIADTSTPLGFAHGTLYPLIILIVALSERPWWIVAMTIAGILFTGLGFWLSLPAPPDFPLIYVLANRLLSMVAIAITGGLTLVAIKTLHQIQRSQALLVATHQSLTEKQQLLEIASRAGQLGGWKIHLLEPRLEWSDEVAHIHGVEPGFSPTLEQAFNFYAPKYQKLIRDSFRACAEEGLPFDEELQIITTQGCSLWVRAIGQPVHDQTGRIIAVQGAFQDINRRKMAETSLVASEQRFRQLSDAMPLIVWTAEPDGTVDYASQVLRDYTGIQEPAPHPSQYWLSLLHPDDREPCIKVWLHCVQTESNYSFEFRLRRYDQTYHWHLVQAVPIRDEQGAIVKWYGTAIDIHDQKQNQQKTEGLANRLNTILESITDAFLAFDRQWNITFINRQGEHLLQCQRQDVIGKNVWEVFPEAVGSIFQEQYEKAFSTQESVHFQALYPPLDCWFDIHAYPSSEGLAIYFQDISDRRALEEQLRQSQRLESIGQLTGGVAHDFNNLLTVILGNAELITDTLGADHQLYPLAEMITAAALRGAELTQRLLAFARRQVLEPKPVNVNELVNQMKALLQRTLGEHIHIECLAESDLWIALIDPTQLENALLNLCLNARDAMAYRGQLTIETGNIILGQDYIANNANAEVPPGEYIMIAVSDIGTGIDPANLNRVFEPFFTTKARGKGTGLGLSMVYGFIKQSQGHIKIYSEPGEGTTVKMYLPRYRQELVDAADSESDPMGHILGHQERILVVEDDPLVLRYAKEQLEHLGYQVITANNGPEALRLLQKQVAEIDLLFTDVIMAGGMSGRDVVEAAQQLRPDLKILYTSGYTENAIMHHGRLDPGVQLLSKPYGRKELAEKVHQVLSG</sequence>
<evidence type="ECO:0000313" key="14">
    <source>
        <dbReference type="Proteomes" id="UP001154265"/>
    </source>
</evidence>
<dbReference type="PROSITE" id="PS50110">
    <property type="entry name" value="RESPONSE_REGULATORY"/>
    <property type="match status" value="1"/>
</dbReference>
<dbReference type="InterPro" id="IPR036097">
    <property type="entry name" value="HisK_dim/P_sf"/>
</dbReference>
<dbReference type="SMART" id="SM00448">
    <property type="entry name" value="REC"/>
    <property type="match status" value="1"/>
</dbReference>
<feature type="transmembrane region" description="Helical" evidence="8">
    <location>
        <begin position="47"/>
        <end position="64"/>
    </location>
</feature>
<feature type="transmembrane region" description="Helical" evidence="8">
    <location>
        <begin position="20"/>
        <end position="41"/>
    </location>
</feature>
<keyword evidence="3 7" id="KW-0597">Phosphoprotein</keyword>
<accession>A0ABT6F1Q0</accession>
<dbReference type="SMART" id="SM00387">
    <property type="entry name" value="HATPase_c"/>
    <property type="match status" value="1"/>
</dbReference>
<gene>
    <name evidence="13" type="ORF">L3556_12715</name>
</gene>
<feature type="domain" description="PAS" evidence="11">
    <location>
        <begin position="400"/>
        <end position="470"/>
    </location>
</feature>
<proteinExistence type="predicted"/>
<evidence type="ECO:0000256" key="4">
    <source>
        <dbReference type="ARBA" id="ARBA00022679"/>
    </source>
</evidence>
<evidence type="ECO:0000256" key="7">
    <source>
        <dbReference type="PROSITE-ProRule" id="PRU00169"/>
    </source>
</evidence>
<dbReference type="SMART" id="SM00091">
    <property type="entry name" value="PAS"/>
    <property type="match status" value="2"/>
</dbReference>
<keyword evidence="8" id="KW-0472">Membrane</keyword>
<feature type="domain" description="PAC" evidence="12">
    <location>
        <begin position="347"/>
        <end position="399"/>
    </location>
</feature>
<dbReference type="Gene3D" id="3.30.565.10">
    <property type="entry name" value="Histidine kinase-like ATPase, C-terminal domain"/>
    <property type="match status" value="1"/>
</dbReference>
<dbReference type="NCBIfam" id="TIGR00229">
    <property type="entry name" value="sensory_box"/>
    <property type="match status" value="2"/>
</dbReference>
<dbReference type="PROSITE" id="PS50109">
    <property type="entry name" value="HIS_KIN"/>
    <property type="match status" value="1"/>
</dbReference>
<feature type="domain" description="Response regulatory" evidence="10">
    <location>
        <begin position="777"/>
        <end position="894"/>
    </location>
</feature>
<feature type="domain" description="PAS" evidence="11">
    <location>
        <begin position="273"/>
        <end position="331"/>
    </location>
</feature>
<feature type="domain" description="PAC" evidence="12">
    <location>
        <begin position="220"/>
        <end position="272"/>
    </location>
</feature>
<keyword evidence="8" id="KW-1133">Transmembrane helix</keyword>
<dbReference type="InterPro" id="IPR052162">
    <property type="entry name" value="Sensor_kinase/Photoreceptor"/>
</dbReference>
<dbReference type="SUPFAM" id="SSF55874">
    <property type="entry name" value="ATPase domain of HSP90 chaperone/DNA topoisomerase II/histidine kinase"/>
    <property type="match status" value="1"/>
</dbReference>
<evidence type="ECO:0000256" key="2">
    <source>
        <dbReference type="ARBA" id="ARBA00012438"/>
    </source>
</evidence>
<dbReference type="CDD" id="cd18161">
    <property type="entry name" value="REC_hyHK_blue-like"/>
    <property type="match status" value="1"/>
</dbReference>
<protein>
    <recommendedName>
        <fullName evidence="2">histidine kinase</fullName>
        <ecNumber evidence="2">2.7.13.3</ecNumber>
    </recommendedName>
</protein>
<evidence type="ECO:0000256" key="3">
    <source>
        <dbReference type="ARBA" id="ARBA00022553"/>
    </source>
</evidence>
<dbReference type="InterPro" id="IPR004358">
    <property type="entry name" value="Sig_transdc_His_kin-like_C"/>
</dbReference>
<feature type="transmembrane region" description="Helical" evidence="8">
    <location>
        <begin position="102"/>
        <end position="123"/>
    </location>
</feature>
<dbReference type="PRINTS" id="PR00344">
    <property type="entry name" value="BCTRLSENSOR"/>
</dbReference>
<dbReference type="Gene3D" id="3.30.450.20">
    <property type="entry name" value="PAS domain"/>
    <property type="match status" value="3"/>
</dbReference>
<feature type="transmembrane region" description="Helical" evidence="8">
    <location>
        <begin position="71"/>
        <end position="90"/>
    </location>
</feature>
<dbReference type="EC" id="2.7.13.3" evidence="2"/>
<dbReference type="EMBL" id="JAKKUT010000005">
    <property type="protein sequence ID" value="MDG2991785.1"/>
    <property type="molecule type" value="Genomic_DNA"/>
</dbReference>
<dbReference type="InterPro" id="IPR035965">
    <property type="entry name" value="PAS-like_dom_sf"/>
</dbReference>
<dbReference type="RefSeq" id="WP_277867713.1">
    <property type="nucleotide sequence ID" value="NZ_JAKKUT010000005.1"/>
</dbReference>
<keyword evidence="5" id="KW-0418">Kinase</keyword>
<organism evidence="13 14">
    <name type="scientific">Candidatus Synechococcus calcipolaris G9</name>
    <dbReference type="NCBI Taxonomy" id="1497997"/>
    <lineage>
        <taxon>Bacteria</taxon>
        <taxon>Bacillati</taxon>
        <taxon>Cyanobacteriota</taxon>
        <taxon>Cyanophyceae</taxon>
        <taxon>Synechococcales</taxon>
        <taxon>Synechococcaceae</taxon>
        <taxon>Synechococcus</taxon>
    </lineage>
</organism>
<evidence type="ECO:0000259" key="9">
    <source>
        <dbReference type="PROSITE" id="PS50109"/>
    </source>
</evidence>
<dbReference type="Gene3D" id="2.10.70.100">
    <property type="match status" value="1"/>
</dbReference>
<evidence type="ECO:0000256" key="5">
    <source>
        <dbReference type="ARBA" id="ARBA00022777"/>
    </source>
</evidence>
<keyword evidence="6" id="KW-0902">Two-component regulatory system</keyword>
<evidence type="ECO:0000259" key="12">
    <source>
        <dbReference type="PROSITE" id="PS50113"/>
    </source>
</evidence>
<dbReference type="PANTHER" id="PTHR43304">
    <property type="entry name" value="PHYTOCHROME-LIKE PROTEIN CPH1"/>
    <property type="match status" value="1"/>
</dbReference>
<name>A0ABT6F1Q0_9SYNE</name>
<dbReference type="InterPro" id="IPR013655">
    <property type="entry name" value="PAS_fold_3"/>
</dbReference>
<dbReference type="Pfam" id="PF08448">
    <property type="entry name" value="PAS_4"/>
    <property type="match status" value="1"/>
</dbReference>
<reference evidence="13" key="2">
    <citation type="submission" date="2022-01" db="EMBL/GenBank/DDBJ databases">
        <authorList>
            <person name="Zivanovic Y."/>
            <person name="Moreira D."/>
            <person name="Lopez-Garcia P."/>
        </authorList>
    </citation>
    <scope>NUCLEOTIDE SEQUENCE</scope>
    <source>
        <strain evidence="13">G9</strain>
    </source>
</reference>
<dbReference type="InterPro" id="IPR001610">
    <property type="entry name" value="PAC"/>
</dbReference>
<dbReference type="PROSITE" id="PS50113">
    <property type="entry name" value="PAC"/>
    <property type="match status" value="2"/>
</dbReference>
<evidence type="ECO:0000313" key="13">
    <source>
        <dbReference type="EMBL" id="MDG2991785.1"/>
    </source>
</evidence>
<evidence type="ECO:0000259" key="11">
    <source>
        <dbReference type="PROSITE" id="PS50112"/>
    </source>
</evidence>
<dbReference type="InterPro" id="IPR000014">
    <property type="entry name" value="PAS"/>
</dbReference>
<dbReference type="SMART" id="SM00086">
    <property type="entry name" value="PAC"/>
    <property type="match status" value="2"/>
</dbReference>
<dbReference type="SMART" id="SM00388">
    <property type="entry name" value="HisKA"/>
    <property type="match status" value="1"/>
</dbReference>
<reference evidence="13" key="1">
    <citation type="journal article" date="2022" name="Genome Biol. Evol.">
        <title>A New Gene Family Diagnostic for Intracellular Biomineralization of Amorphous Ca Carbonates by Cyanobacteria.</title>
        <authorList>
            <person name="Benzerara K."/>
            <person name="Duprat E."/>
            <person name="Bitard-Feildel T."/>
            <person name="Caumes G."/>
            <person name="Cassier-Chauvat C."/>
            <person name="Chauvat F."/>
            <person name="Dezi M."/>
            <person name="Diop S.I."/>
            <person name="Gaschignard G."/>
            <person name="Gorgen S."/>
            <person name="Gugger M."/>
            <person name="Lopez-Garcia P."/>
            <person name="Millet M."/>
            <person name="Skouri-Panet F."/>
            <person name="Moreira D."/>
            <person name="Callebaut I."/>
        </authorList>
    </citation>
    <scope>NUCLEOTIDE SEQUENCE</scope>
    <source>
        <strain evidence="13">G9</strain>
    </source>
</reference>
<dbReference type="PANTHER" id="PTHR43304:SF1">
    <property type="entry name" value="PAC DOMAIN-CONTAINING PROTEIN"/>
    <property type="match status" value="1"/>
</dbReference>
<dbReference type="CDD" id="cd00130">
    <property type="entry name" value="PAS"/>
    <property type="match status" value="3"/>
</dbReference>
<keyword evidence="4" id="KW-0808">Transferase</keyword>
<dbReference type="Gene3D" id="1.10.287.130">
    <property type="match status" value="1"/>
</dbReference>
<dbReference type="Pfam" id="PF00072">
    <property type="entry name" value="Response_reg"/>
    <property type="match status" value="1"/>
</dbReference>
<evidence type="ECO:0000256" key="6">
    <source>
        <dbReference type="ARBA" id="ARBA00023012"/>
    </source>
</evidence>
<dbReference type="Pfam" id="PF00512">
    <property type="entry name" value="HisKA"/>
    <property type="match status" value="1"/>
</dbReference>
<dbReference type="Proteomes" id="UP001154265">
    <property type="component" value="Unassembled WGS sequence"/>
</dbReference>
<feature type="domain" description="Histidine kinase" evidence="9">
    <location>
        <begin position="529"/>
        <end position="754"/>
    </location>
</feature>
<dbReference type="PROSITE" id="PS50112">
    <property type="entry name" value="PAS"/>
    <property type="match status" value="2"/>
</dbReference>
<keyword evidence="14" id="KW-1185">Reference proteome</keyword>
<keyword evidence="8" id="KW-0812">Transmembrane</keyword>
<dbReference type="Pfam" id="PF08447">
    <property type="entry name" value="PAS_3"/>
    <property type="match status" value="2"/>
</dbReference>